<sequence length="122" mass="14369">METFEEYLNTMGDPEHKEKLTEILVWVKEHYPNLNTRIAWNQPMFTNEGTYIIGFSHSKGHISLAPEVKPIKEFKEEIEALGLSHTNNIIRIKWTDPTPFSLIDTLIKYNLEDKAGYTKFWR</sequence>
<comment type="caution">
    <text evidence="2">The sequence shown here is derived from an EMBL/GenBank/DDBJ whole genome shotgun (WGS) entry which is preliminary data.</text>
</comment>
<dbReference type="RefSeq" id="WP_138405028.1">
    <property type="nucleotide sequence ID" value="NZ_VBSP01000034.1"/>
</dbReference>
<evidence type="ECO:0000313" key="3">
    <source>
        <dbReference type="Proteomes" id="UP000306420"/>
    </source>
</evidence>
<protein>
    <submittedName>
        <fullName evidence="2">Iron chaperone</fullName>
    </submittedName>
</protein>
<dbReference type="SUPFAM" id="SSF159888">
    <property type="entry name" value="YdhG-like"/>
    <property type="match status" value="1"/>
</dbReference>
<gene>
    <name evidence="2" type="ORF">FEZ33_08865</name>
</gene>
<evidence type="ECO:0000313" key="2">
    <source>
        <dbReference type="EMBL" id="TLQ40194.1"/>
    </source>
</evidence>
<dbReference type="InterPro" id="IPR014922">
    <property type="entry name" value="YdhG-like"/>
</dbReference>
<dbReference type="Gene3D" id="3.90.1150.200">
    <property type="match status" value="1"/>
</dbReference>
<name>A0A5R9DXU8_9LACT</name>
<proteinExistence type="predicted"/>
<dbReference type="EMBL" id="VBSP01000034">
    <property type="protein sequence ID" value="TLQ40194.1"/>
    <property type="molecule type" value="Genomic_DNA"/>
</dbReference>
<reference evidence="2 3" key="1">
    <citation type="submission" date="2019-05" db="EMBL/GenBank/DDBJ databases">
        <title>The metagenome of a microbial culture collection derived from dairy environment covers the genomic content of the human microbiome.</title>
        <authorList>
            <person name="Roder T."/>
            <person name="Wuthrich D."/>
            <person name="Sattari Z."/>
            <person name="Von Ah U."/>
            <person name="Bar C."/>
            <person name="Ronchi F."/>
            <person name="Macpherson A.J."/>
            <person name="Ganal-Vonarburg S.C."/>
            <person name="Bruggmann R."/>
            <person name="Vergeres G."/>
        </authorList>
    </citation>
    <scope>NUCLEOTIDE SEQUENCE [LARGE SCALE GENOMIC DNA]</scope>
    <source>
        <strain evidence="2 3">FAM 24227</strain>
    </source>
</reference>
<evidence type="ECO:0000259" key="1">
    <source>
        <dbReference type="Pfam" id="PF08818"/>
    </source>
</evidence>
<dbReference type="Pfam" id="PF08818">
    <property type="entry name" value="DUF1801"/>
    <property type="match status" value="1"/>
</dbReference>
<dbReference type="OrthoDB" id="384795at2"/>
<dbReference type="Proteomes" id="UP000306420">
    <property type="component" value="Unassembled WGS sequence"/>
</dbReference>
<feature type="domain" description="YdhG-like" evidence="1">
    <location>
        <begin position="16"/>
        <end position="110"/>
    </location>
</feature>
<accession>A0A5R9DXU8</accession>
<dbReference type="AlphaFoldDB" id="A0A5R9DXU8"/>
<organism evidence="2 3">
    <name type="scientific">Ruoffia tabacinasalis</name>
    <dbReference type="NCBI Taxonomy" id="87458"/>
    <lineage>
        <taxon>Bacteria</taxon>
        <taxon>Bacillati</taxon>
        <taxon>Bacillota</taxon>
        <taxon>Bacilli</taxon>
        <taxon>Lactobacillales</taxon>
        <taxon>Aerococcaceae</taxon>
        <taxon>Ruoffia</taxon>
    </lineage>
</organism>